<evidence type="ECO:0000313" key="7">
    <source>
        <dbReference type="Proteomes" id="UP000243719"/>
    </source>
</evidence>
<feature type="domain" description="HTH tetR-type" evidence="5">
    <location>
        <begin position="6"/>
        <end position="66"/>
    </location>
</feature>
<accession>A0A1H2PKF5</accession>
<keyword evidence="3" id="KW-0804">Transcription</keyword>
<dbReference type="SUPFAM" id="SSF46689">
    <property type="entry name" value="Homeodomain-like"/>
    <property type="match status" value="1"/>
</dbReference>
<evidence type="ECO:0000259" key="5">
    <source>
        <dbReference type="PROSITE" id="PS50977"/>
    </source>
</evidence>
<keyword evidence="2 4" id="KW-0238">DNA-binding</keyword>
<dbReference type="Gene3D" id="1.10.357.10">
    <property type="entry name" value="Tetracycline Repressor, domain 2"/>
    <property type="match status" value="1"/>
</dbReference>
<evidence type="ECO:0000256" key="2">
    <source>
        <dbReference type="ARBA" id="ARBA00023125"/>
    </source>
</evidence>
<dbReference type="OrthoDB" id="9809772at2"/>
<dbReference type="AlphaFoldDB" id="A0A1H2PKF5"/>
<dbReference type="PROSITE" id="PS50977">
    <property type="entry name" value="HTH_TETR_2"/>
    <property type="match status" value="1"/>
</dbReference>
<feature type="DNA-binding region" description="H-T-H motif" evidence="4">
    <location>
        <begin position="29"/>
        <end position="48"/>
    </location>
</feature>
<dbReference type="PANTHER" id="PTHR47506">
    <property type="entry name" value="TRANSCRIPTIONAL REGULATORY PROTEIN"/>
    <property type="match status" value="1"/>
</dbReference>
<sequence>MARPSRIDRNDVLDAAEAVVRDRGIAGVTIGGVAQAAGISKGGVQAIFGSKDQLIHAMYERWSGEFDRAVAALAGPTPSPVTALRAHAEATRRTDEAQADRAAALMTGLLTAEAWRAYPAEWYRERFDLADTGTEEGRRARIAFLATEGAFLLRSFGFLNMSDEEWQAIFADVQALLCNAEARPER</sequence>
<dbReference type="InterPro" id="IPR041479">
    <property type="entry name" value="TetR_CgmR_C"/>
</dbReference>
<evidence type="ECO:0000256" key="1">
    <source>
        <dbReference type="ARBA" id="ARBA00023015"/>
    </source>
</evidence>
<organism evidence="6 7">
    <name type="scientific">Chitinasiproducens palmae</name>
    <dbReference type="NCBI Taxonomy" id="1770053"/>
    <lineage>
        <taxon>Bacteria</taxon>
        <taxon>Pseudomonadati</taxon>
        <taxon>Pseudomonadota</taxon>
        <taxon>Betaproteobacteria</taxon>
        <taxon>Burkholderiales</taxon>
        <taxon>Burkholderiaceae</taxon>
        <taxon>Chitinasiproducens</taxon>
    </lineage>
</organism>
<dbReference type="Pfam" id="PF00440">
    <property type="entry name" value="TetR_N"/>
    <property type="match status" value="1"/>
</dbReference>
<dbReference type="InterPro" id="IPR001647">
    <property type="entry name" value="HTH_TetR"/>
</dbReference>
<evidence type="ECO:0000313" key="6">
    <source>
        <dbReference type="EMBL" id="SDV46038.1"/>
    </source>
</evidence>
<dbReference type="EMBL" id="FNLO01000001">
    <property type="protein sequence ID" value="SDV46038.1"/>
    <property type="molecule type" value="Genomic_DNA"/>
</dbReference>
<dbReference type="STRING" id="1770053.SAMN05216551_10121"/>
<reference evidence="7" key="1">
    <citation type="submission" date="2016-09" db="EMBL/GenBank/DDBJ databases">
        <authorList>
            <person name="Varghese N."/>
            <person name="Submissions S."/>
        </authorList>
    </citation>
    <scope>NUCLEOTIDE SEQUENCE [LARGE SCALE GENOMIC DNA]</scope>
    <source>
        <strain evidence="7">JS23</strain>
    </source>
</reference>
<name>A0A1H2PKF5_9BURK</name>
<dbReference type="Proteomes" id="UP000243719">
    <property type="component" value="Unassembled WGS sequence"/>
</dbReference>
<dbReference type="RefSeq" id="WP_091903375.1">
    <property type="nucleotide sequence ID" value="NZ_FNLO01000001.1"/>
</dbReference>
<protein>
    <submittedName>
        <fullName evidence="6">DNA-binding transcriptional regulator, AcrR family</fullName>
    </submittedName>
</protein>
<keyword evidence="1" id="KW-0805">Transcription regulation</keyword>
<dbReference type="PRINTS" id="PR00455">
    <property type="entry name" value="HTHTETR"/>
</dbReference>
<dbReference type="PANTHER" id="PTHR47506:SF6">
    <property type="entry name" value="HTH-TYPE TRANSCRIPTIONAL REPRESSOR NEMR"/>
    <property type="match status" value="1"/>
</dbReference>
<gene>
    <name evidence="6" type="ORF">SAMN05216551_10121</name>
</gene>
<dbReference type="InterPro" id="IPR009057">
    <property type="entry name" value="Homeodomain-like_sf"/>
</dbReference>
<keyword evidence="7" id="KW-1185">Reference proteome</keyword>
<proteinExistence type="predicted"/>
<evidence type="ECO:0000256" key="3">
    <source>
        <dbReference type="ARBA" id="ARBA00023163"/>
    </source>
</evidence>
<dbReference type="Pfam" id="PF17937">
    <property type="entry name" value="TetR_C_28"/>
    <property type="match status" value="1"/>
</dbReference>
<evidence type="ECO:0000256" key="4">
    <source>
        <dbReference type="PROSITE-ProRule" id="PRU00335"/>
    </source>
</evidence>
<dbReference type="GO" id="GO:0003677">
    <property type="term" value="F:DNA binding"/>
    <property type="evidence" value="ECO:0007669"/>
    <property type="project" value="UniProtKB-UniRule"/>
</dbReference>